<evidence type="ECO:0000313" key="2">
    <source>
        <dbReference type="Proteomes" id="UP000827986"/>
    </source>
</evidence>
<sequence length="124" mass="14173">MFTTMKSKKMFPSRKNLHSADWSWVEFDMVFHSGENPSELDRAFGFPKAVNCVPMGIRQSDLPPVRTRWKYQCQFDSVFNFSSTERVGPPSLINLTGRAGFSYVSCSATTLEKNINRNKIPVQD</sequence>
<gene>
    <name evidence="1" type="ORF">KIL84_006250</name>
</gene>
<dbReference type="AlphaFoldDB" id="A0A9D3WYY6"/>
<comment type="caution">
    <text evidence="1">The sequence shown here is derived from an EMBL/GenBank/DDBJ whole genome shotgun (WGS) entry which is preliminary data.</text>
</comment>
<protein>
    <submittedName>
        <fullName evidence="1">Uncharacterized protein</fullName>
    </submittedName>
</protein>
<accession>A0A9D3WYY6</accession>
<proteinExistence type="predicted"/>
<organism evidence="1 2">
    <name type="scientific">Mauremys mutica</name>
    <name type="common">yellowpond turtle</name>
    <dbReference type="NCBI Taxonomy" id="74926"/>
    <lineage>
        <taxon>Eukaryota</taxon>
        <taxon>Metazoa</taxon>
        <taxon>Chordata</taxon>
        <taxon>Craniata</taxon>
        <taxon>Vertebrata</taxon>
        <taxon>Euteleostomi</taxon>
        <taxon>Archelosauria</taxon>
        <taxon>Testudinata</taxon>
        <taxon>Testudines</taxon>
        <taxon>Cryptodira</taxon>
        <taxon>Durocryptodira</taxon>
        <taxon>Testudinoidea</taxon>
        <taxon>Geoemydidae</taxon>
        <taxon>Geoemydinae</taxon>
        <taxon>Mauremys</taxon>
    </lineage>
</organism>
<dbReference type="Proteomes" id="UP000827986">
    <property type="component" value="Unassembled WGS sequence"/>
</dbReference>
<keyword evidence="2" id="KW-1185">Reference proteome</keyword>
<name>A0A9D3WYY6_9SAUR</name>
<evidence type="ECO:0000313" key="1">
    <source>
        <dbReference type="EMBL" id="KAH1170632.1"/>
    </source>
</evidence>
<dbReference type="EMBL" id="JAHDVG010000483">
    <property type="protein sequence ID" value="KAH1170632.1"/>
    <property type="molecule type" value="Genomic_DNA"/>
</dbReference>
<reference evidence="1" key="1">
    <citation type="submission" date="2021-09" db="EMBL/GenBank/DDBJ databases">
        <title>The genome of Mauremys mutica provides insights into the evolution of semi-aquatic lifestyle.</title>
        <authorList>
            <person name="Gong S."/>
            <person name="Gao Y."/>
        </authorList>
    </citation>
    <scope>NUCLEOTIDE SEQUENCE</scope>
    <source>
        <strain evidence="1">MM-2020</strain>
        <tissue evidence="1">Muscle</tissue>
    </source>
</reference>